<dbReference type="EMBL" id="DMUP01000250">
    <property type="protein sequence ID" value="HAR57122.1"/>
    <property type="molecule type" value="Genomic_DNA"/>
</dbReference>
<keyword evidence="1" id="KW-0812">Transmembrane</keyword>
<proteinExistence type="predicted"/>
<gene>
    <name evidence="2" type="ORF">DCR58_10125</name>
</gene>
<comment type="caution">
    <text evidence="2">The sequence shown here is derived from an EMBL/GenBank/DDBJ whole genome shotgun (WGS) entry which is preliminary data.</text>
</comment>
<name>A0A348WRG0_9GAMM</name>
<protein>
    <recommendedName>
        <fullName evidence="4">Type II secretory pathway component</fullName>
    </recommendedName>
</protein>
<evidence type="ECO:0000313" key="2">
    <source>
        <dbReference type="EMBL" id="HAR57122.1"/>
    </source>
</evidence>
<sequence>MKSQAQSEQSFRSLLQNVVVIISVLVLSAVALWIWFAPSDDNGWQETQRDMELRRFNDTLLLARAEWMRRGRPTHVSLNISGSEETIQMNARGWPAVQQGCVTLWQRLADVPRQLTARVEGDQCIFSINEKPWQVYDAETGQIRPKNVGSDL</sequence>
<reference evidence="2 3" key="1">
    <citation type="journal article" date="2018" name="Nat. Biotechnol.">
        <title>A standardized bacterial taxonomy based on genome phylogeny substantially revises the tree of life.</title>
        <authorList>
            <person name="Parks D.H."/>
            <person name="Chuvochina M."/>
            <person name="Waite D.W."/>
            <person name="Rinke C."/>
            <person name="Skarshewski A."/>
            <person name="Chaumeil P.A."/>
            <person name="Hugenholtz P."/>
        </authorList>
    </citation>
    <scope>NUCLEOTIDE SEQUENCE [LARGE SCALE GENOMIC DNA]</scope>
    <source>
        <strain evidence="2">UBA9360</strain>
    </source>
</reference>
<accession>A0A348WRG0</accession>
<evidence type="ECO:0008006" key="4">
    <source>
        <dbReference type="Google" id="ProtNLM"/>
    </source>
</evidence>
<dbReference type="STRING" id="314276.OS145_05545"/>
<evidence type="ECO:0000256" key="1">
    <source>
        <dbReference type="SAM" id="Phobius"/>
    </source>
</evidence>
<organism evidence="2 3">
    <name type="scientific">Idiomarina baltica</name>
    <dbReference type="NCBI Taxonomy" id="190892"/>
    <lineage>
        <taxon>Bacteria</taxon>
        <taxon>Pseudomonadati</taxon>
        <taxon>Pseudomonadota</taxon>
        <taxon>Gammaproteobacteria</taxon>
        <taxon>Alteromonadales</taxon>
        <taxon>Idiomarinaceae</taxon>
        <taxon>Idiomarina</taxon>
    </lineage>
</organism>
<feature type="transmembrane region" description="Helical" evidence="1">
    <location>
        <begin position="14"/>
        <end position="36"/>
    </location>
</feature>
<dbReference type="Proteomes" id="UP000262878">
    <property type="component" value="Unassembled WGS sequence"/>
</dbReference>
<keyword evidence="1" id="KW-1133">Transmembrane helix</keyword>
<evidence type="ECO:0000313" key="3">
    <source>
        <dbReference type="Proteomes" id="UP000262878"/>
    </source>
</evidence>
<keyword evidence="1" id="KW-0472">Membrane</keyword>
<dbReference type="AlphaFoldDB" id="A0A348WRG0"/>